<keyword evidence="1" id="KW-0812">Transmembrane</keyword>
<comment type="caution">
    <text evidence="2">The sequence shown here is derived from an EMBL/GenBank/DDBJ whole genome shotgun (WGS) entry which is preliminary data.</text>
</comment>
<accession>A0AA39HUA7</accession>
<feature type="transmembrane region" description="Helical" evidence="1">
    <location>
        <begin position="134"/>
        <end position="152"/>
    </location>
</feature>
<sequence>MYLIPYSVVQIFNAINIFIQYPSVIINILIIYISFRKVNSSLPRTYCLNISIPSLLCSLHQIARDITERTVFKDHEETSDPTYTKIVKVLDTMLPQSTLNLYLFQTTLTVVLAYIGFSKPFLYKRLTKTRAISYAFIVSQALSWLLAAGSTVENFSLYPLDDDFDRTALCIHTWARAATQLTLFAVMGLLYLLTIVRLTMYACRTQIYSSGQQSRWLILRSVLIYCTPPNVFIAVGVAGSYCSAVILTLIPVDRMFFVSTCTPVKHVAEQLITPRLFVTSLSALFAFADYRKAITSMFSEIVRRKKKLFFVTARTVSS</sequence>
<feature type="transmembrane region" description="Helical" evidence="1">
    <location>
        <begin position="181"/>
        <end position="201"/>
    </location>
</feature>
<feature type="transmembrane region" description="Helical" evidence="1">
    <location>
        <begin position="102"/>
        <end position="122"/>
    </location>
</feature>
<name>A0AA39HUA7_9BILA</name>
<dbReference type="EMBL" id="JAUCMV010000003">
    <property type="protein sequence ID" value="KAK0412238.1"/>
    <property type="molecule type" value="Genomic_DNA"/>
</dbReference>
<feature type="transmembrane region" description="Helical" evidence="1">
    <location>
        <begin position="222"/>
        <end position="252"/>
    </location>
</feature>
<keyword evidence="3" id="KW-1185">Reference proteome</keyword>
<evidence type="ECO:0000313" key="2">
    <source>
        <dbReference type="EMBL" id="KAK0412238.1"/>
    </source>
</evidence>
<gene>
    <name evidence="2" type="ORF">QR680_006107</name>
</gene>
<evidence type="ECO:0000256" key="1">
    <source>
        <dbReference type="SAM" id="Phobius"/>
    </source>
</evidence>
<dbReference type="AlphaFoldDB" id="A0AA39HUA7"/>
<keyword evidence="1" id="KW-1133">Transmembrane helix</keyword>
<organism evidence="2 3">
    <name type="scientific">Steinernema hermaphroditum</name>
    <dbReference type="NCBI Taxonomy" id="289476"/>
    <lineage>
        <taxon>Eukaryota</taxon>
        <taxon>Metazoa</taxon>
        <taxon>Ecdysozoa</taxon>
        <taxon>Nematoda</taxon>
        <taxon>Chromadorea</taxon>
        <taxon>Rhabditida</taxon>
        <taxon>Tylenchina</taxon>
        <taxon>Panagrolaimomorpha</taxon>
        <taxon>Strongyloidoidea</taxon>
        <taxon>Steinernematidae</taxon>
        <taxon>Steinernema</taxon>
    </lineage>
</organism>
<protein>
    <submittedName>
        <fullName evidence="2">Uncharacterized protein</fullName>
    </submittedName>
</protein>
<proteinExistence type="predicted"/>
<reference evidence="2" key="1">
    <citation type="submission" date="2023-06" db="EMBL/GenBank/DDBJ databases">
        <title>Genomic analysis of the entomopathogenic nematode Steinernema hermaphroditum.</title>
        <authorList>
            <person name="Schwarz E.M."/>
            <person name="Heppert J.K."/>
            <person name="Baniya A."/>
            <person name="Schwartz H.T."/>
            <person name="Tan C.-H."/>
            <person name="Antoshechkin I."/>
            <person name="Sternberg P.W."/>
            <person name="Goodrich-Blair H."/>
            <person name="Dillman A.R."/>
        </authorList>
    </citation>
    <scope>NUCLEOTIDE SEQUENCE</scope>
    <source>
        <strain evidence="2">PS9179</strain>
        <tissue evidence="2">Whole animal</tissue>
    </source>
</reference>
<dbReference type="Proteomes" id="UP001175271">
    <property type="component" value="Unassembled WGS sequence"/>
</dbReference>
<evidence type="ECO:0000313" key="3">
    <source>
        <dbReference type="Proteomes" id="UP001175271"/>
    </source>
</evidence>
<feature type="transmembrane region" description="Helical" evidence="1">
    <location>
        <begin position="12"/>
        <end position="33"/>
    </location>
</feature>
<keyword evidence="1" id="KW-0472">Membrane</keyword>
<feature type="transmembrane region" description="Helical" evidence="1">
    <location>
        <begin position="272"/>
        <end position="290"/>
    </location>
</feature>